<gene>
    <name evidence="1" type="ORF">LITE_LOCUS24653</name>
</gene>
<comment type="caution">
    <text evidence="1">The sequence shown here is derived from an EMBL/GenBank/DDBJ whole genome shotgun (WGS) entry which is preliminary data.</text>
</comment>
<sequence>SPPSLPILSHEPCICFTWSGFRFQVPAHRYTRSPQMVRRRWRRRHAFYDGAASSEVGTTTASVLFLPDGQAIAFRRW</sequence>
<feature type="non-terminal residue" evidence="1">
    <location>
        <position position="1"/>
    </location>
</feature>
<keyword evidence="2" id="KW-1185">Reference proteome</keyword>
<organism evidence="1 2">
    <name type="scientific">Linum tenue</name>
    <dbReference type="NCBI Taxonomy" id="586396"/>
    <lineage>
        <taxon>Eukaryota</taxon>
        <taxon>Viridiplantae</taxon>
        <taxon>Streptophyta</taxon>
        <taxon>Embryophyta</taxon>
        <taxon>Tracheophyta</taxon>
        <taxon>Spermatophyta</taxon>
        <taxon>Magnoliopsida</taxon>
        <taxon>eudicotyledons</taxon>
        <taxon>Gunneridae</taxon>
        <taxon>Pentapetalae</taxon>
        <taxon>rosids</taxon>
        <taxon>fabids</taxon>
        <taxon>Malpighiales</taxon>
        <taxon>Linaceae</taxon>
        <taxon>Linum</taxon>
    </lineage>
</organism>
<feature type="non-terminal residue" evidence="1">
    <location>
        <position position="77"/>
    </location>
</feature>
<reference evidence="1" key="1">
    <citation type="submission" date="2022-08" db="EMBL/GenBank/DDBJ databases">
        <authorList>
            <person name="Gutierrez-Valencia J."/>
        </authorList>
    </citation>
    <scope>NUCLEOTIDE SEQUENCE</scope>
</reference>
<proteinExistence type="predicted"/>
<name>A0AAV0LL62_9ROSI</name>
<accession>A0AAV0LL62</accession>
<dbReference type="EMBL" id="CAMGYJ010000006">
    <property type="protein sequence ID" value="CAI0435309.1"/>
    <property type="molecule type" value="Genomic_DNA"/>
</dbReference>
<evidence type="ECO:0000313" key="2">
    <source>
        <dbReference type="Proteomes" id="UP001154282"/>
    </source>
</evidence>
<dbReference type="AlphaFoldDB" id="A0AAV0LL62"/>
<dbReference type="Proteomes" id="UP001154282">
    <property type="component" value="Unassembled WGS sequence"/>
</dbReference>
<protein>
    <submittedName>
        <fullName evidence="1">Uncharacterized protein</fullName>
    </submittedName>
</protein>
<evidence type="ECO:0000313" key="1">
    <source>
        <dbReference type="EMBL" id="CAI0435309.1"/>
    </source>
</evidence>